<evidence type="ECO:0000256" key="7">
    <source>
        <dbReference type="SAM" id="Phobius"/>
    </source>
</evidence>
<evidence type="ECO:0000256" key="4">
    <source>
        <dbReference type="ARBA" id="ARBA00023136"/>
    </source>
</evidence>
<evidence type="ECO:0000313" key="10">
    <source>
        <dbReference type="Proteomes" id="UP000037505"/>
    </source>
</evidence>
<feature type="transmembrane region" description="Helical" evidence="7">
    <location>
        <begin position="96"/>
        <end position="117"/>
    </location>
</feature>
<feature type="transmembrane region" description="Helical" evidence="7">
    <location>
        <begin position="181"/>
        <end position="203"/>
    </location>
</feature>
<feature type="transmembrane region" description="Helical" evidence="7">
    <location>
        <begin position="51"/>
        <end position="76"/>
    </location>
</feature>
<evidence type="ECO:0000256" key="1">
    <source>
        <dbReference type="ARBA" id="ARBA00004141"/>
    </source>
</evidence>
<evidence type="ECO:0000259" key="8">
    <source>
        <dbReference type="Pfam" id="PF20684"/>
    </source>
</evidence>
<feature type="transmembrane region" description="Helical" evidence="7">
    <location>
        <begin position="215"/>
        <end position="233"/>
    </location>
</feature>
<comment type="subcellular location">
    <subcellularLocation>
        <location evidence="1">Membrane</location>
        <topology evidence="1">Multi-pass membrane protein</topology>
    </subcellularLocation>
</comment>
<dbReference type="InterPro" id="IPR049326">
    <property type="entry name" value="Rhodopsin_dom_fungi"/>
</dbReference>
<evidence type="ECO:0000256" key="6">
    <source>
        <dbReference type="SAM" id="MobiDB-lite"/>
    </source>
</evidence>
<dbReference type="InterPro" id="IPR052337">
    <property type="entry name" value="SAT4-like"/>
</dbReference>
<feature type="transmembrane region" description="Helical" evidence="7">
    <location>
        <begin position="129"/>
        <end position="151"/>
    </location>
</feature>
<feature type="domain" description="Rhodopsin" evidence="8">
    <location>
        <begin position="35"/>
        <end position="295"/>
    </location>
</feature>
<comment type="similarity">
    <text evidence="5">Belongs to the SAT4 family.</text>
</comment>
<proteinExistence type="inferred from homology"/>
<feature type="transmembrane region" description="Helical" evidence="7">
    <location>
        <begin position="20"/>
        <end position="39"/>
    </location>
</feature>
<reference evidence="9 10" key="1">
    <citation type="submission" date="2014-06" db="EMBL/GenBank/DDBJ databases">
        <title>The Genome of the Aflatoxigenic Filamentous Fungus Aspergillus nomius.</title>
        <authorList>
            <person name="Moore M.G."/>
            <person name="Shannon B.M."/>
            <person name="Brian M.M."/>
        </authorList>
    </citation>
    <scope>NUCLEOTIDE SEQUENCE [LARGE SCALE GENOMIC DNA]</scope>
    <source>
        <strain evidence="9 10">NRRL 13137</strain>
    </source>
</reference>
<sequence length="388" mass="42924">MSASVTDTTDTHDKGPRILAVVWTLSALTTIVVAARVYIRQWLIRNAGIDDYIIVLALCLTLTSVGMTTANVHMGYGKHAWFLDPSTVETISLVNTISFAIGIFCFTVPKVAVTVLLTRILNPSRAQRIWLWSMIGVTASVSFACIFLLFVQCDPPQAAWQRRLVTEGNANCNDVQILIKYAIFNAALSASVDLYLAIYPSTVLMKLRMPLRKRLALCAALGMGSIAAATAIAKSTQFPDFANQDDYTCESPRNSSLQLLLRIPDATADLVMWTNVESNVLILASCIPTLQPIIELALRGHIRTRSPRGKDANYPRDSAFQRTGHKTNRRSDRSITHVESQESILGAEERQKNSHPLGAIVRTDDVQVEFNTRSAHSVPERHMTWQIG</sequence>
<keyword evidence="2 7" id="KW-0812">Transmembrane</keyword>
<dbReference type="GeneID" id="26802412"/>
<protein>
    <recommendedName>
        <fullName evidence="8">Rhodopsin domain-containing protein</fullName>
    </recommendedName>
</protein>
<keyword evidence="10" id="KW-1185">Reference proteome</keyword>
<dbReference type="PANTHER" id="PTHR33048">
    <property type="entry name" value="PTH11-LIKE INTEGRAL MEMBRANE PROTEIN (AFU_ORTHOLOGUE AFUA_5G11245)"/>
    <property type="match status" value="1"/>
</dbReference>
<dbReference type="Pfam" id="PF20684">
    <property type="entry name" value="Fung_rhodopsin"/>
    <property type="match status" value="1"/>
</dbReference>
<accession>A0A0L1JIG4</accession>
<dbReference type="Proteomes" id="UP000037505">
    <property type="component" value="Unassembled WGS sequence"/>
</dbReference>
<evidence type="ECO:0000256" key="3">
    <source>
        <dbReference type="ARBA" id="ARBA00022989"/>
    </source>
</evidence>
<evidence type="ECO:0000313" key="9">
    <source>
        <dbReference type="EMBL" id="KNG91193.1"/>
    </source>
</evidence>
<keyword evidence="3 7" id="KW-1133">Transmembrane helix</keyword>
<dbReference type="GO" id="GO:0016020">
    <property type="term" value="C:membrane"/>
    <property type="evidence" value="ECO:0007669"/>
    <property type="project" value="UniProtKB-SubCell"/>
</dbReference>
<dbReference type="PANTHER" id="PTHR33048:SF155">
    <property type="entry name" value="INTEGRAL MEMBRANE PROTEIN"/>
    <property type="match status" value="1"/>
</dbReference>
<organism evidence="9 10">
    <name type="scientific">Aspergillus nomiae NRRL (strain ATCC 15546 / NRRL 13137 / CBS 260.88 / M93)</name>
    <dbReference type="NCBI Taxonomy" id="1509407"/>
    <lineage>
        <taxon>Eukaryota</taxon>
        <taxon>Fungi</taxon>
        <taxon>Dikarya</taxon>
        <taxon>Ascomycota</taxon>
        <taxon>Pezizomycotina</taxon>
        <taxon>Eurotiomycetes</taxon>
        <taxon>Eurotiomycetidae</taxon>
        <taxon>Eurotiales</taxon>
        <taxon>Aspergillaceae</taxon>
        <taxon>Aspergillus</taxon>
        <taxon>Aspergillus subgen. Circumdati</taxon>
    </lineage>
</organism>
<feature type="region of interest" description="Disordered" evidence="6">
    <location>
        <begin position="305"/>
        <end position="355"/>
    </location>
</feature>
<dbReference type="STRING" id="1509407.A0A0L1JIG4"/>
<dbReference type="RefSeq" id="XP_015412116.1">
    <property type="nucleotide sequence ID" value="XM_015545866.1"/>
</dbReference>
<gene>
    <name evidence="9" type="ORF">ANOM_000608</name>
</gene>
<dbReference type="EMBL" id="JNOM01000005">
    <property type="protein sequence ID" value="KNG91193.1"/>
    <property type="molecule type" value="Genomic_DNA"/>
</dbReference>
<dbReference type="OrthoDB" id="5331848at2759"/>
<evidence type="ECO:0000256" key="5">
    <source>
        <dbReference type="ARBA" id="ARBA00038359"/>
    </source>
</evidence>
<evidence type="ECO:0000256" key="2">
    <source>
        <dbReference type="ARBA" id="ARBA00022692"/>
    </source>
</evidence>
<keyword evidence="4 7" id="KW-0472">Membrane</keyword>
<name>A0A0L1JIG4_ASPN3</name>
<comment type="caution">
    <text evidence="9">The sequence shown here is derived from an EMBL/GenBank/DDBJ whole genome shotgun (WGS) entry which is preliminary data.</text>
</comment>
<dbReference type="AlphaFoldDB" id="A0A0L1JIG4"/>
<feature type="compositionally biased region" description="Basic and acidic residues" evidence="6">
    <location>
        <begin position="329"/>
        <end position="340"/>
    </location>
</feature>